<feature type="non-terminal residue" evidence="1">
    <location>
        <position position="1"/>
    </location>
</feature>
<dbReference type="EMBL" id="CAJOBI010156553">
    <property type="protein sequence ID" value="CAF4833540.1"/>
    <property type="molecule type" value="Genomic_DNA"/>
</dbReference>
<evidence type="ECO:0000313" key="1">
    <source>
        <dbReference type="EMBL" id="CAF4833540.1"/>
    </source>
</evidence>
<gene>
    <name evidence="1" type="ORF">SMN809_LOCUS48608</name>
</gene>
<organism evidence="1 2">
    <name type="scientific">Rotaria magnacalcarata</name>
    <dbReference type="NCBI Taxonomy" id="392030"/>
    <lineage>
        <taxon>Eukaryota</taxon>
        <taxon>Metazoa</taxon>
        <taxon>Spiralia</taxon>
        <taxon>Gnathifera</taxon>
        <taxon>Rotifera</taxon>
        <taxon>Eurotatoria</taxon>
        <taxon>Bdelloidea</taxon>
        <taxon>Philodinida</taxon>
        <taxon>Philodinidae</taxon>
        <taxon>Rotaria</taxon>
    </lineage>
</organism>
<dbReference type="AlphaFoldDB" id="A0A8S3BJS6"/>
<protein>
    <submittedName>
        <fullName evidence="1">Uncharacterized protein</fullName>
    </submittedName>
</protein>
<comment type="caution">
    <text evidence="1">The sequence shown here is derived from an EMBL/GenBank/DDBJ whole genome shotgun (WGS) entry which is preliminary data.</text>
</comment>
<reference evidence="1" key="1">
    <citation type="submission" date="2021-02" db="EMBL/GenBank/DDBJ databases">
        <authorList>
            <person name="Nowell W R."/>
        </authorList>
    </citation>
    <scope>NUCLEOTIDE SEQUENCE</scope>
</reference>
<name>A0A8S3BJS6_9BILA</name>
<dbReference type="Proteomes" id="UP000676336">
    <property type="component" value="Unassembled WGS sequence"/>
</dbReference>
<evidence type="ECO:0000313" key="2">
    <source>
        <dbReference type="Proteomes" id="UP000676336"/>
    </source>
</evidence>
<accession>A0A8S3BJS6</accession>
<sequence length="167" mass="18250">CTGSCDNATVTRQVWCSTSMCNQYERPPSTRRCILSDCTNGSLYKKLTTTSTTQTMNSTVKITKAQSNSTISPIRTSKSVSTPSKIFLTTKLFKTTMQSPNTSSTTKTSTTIQKKISAKIPTTMSTPTKQIITITKATEKAVLTTKQTTTAITKKKTAKKTREANIQ</sequence>
<proteinExistence type="predicted"/>